<gene>
    <name evidence="1" type="ORF">BS50DRAFT_108885</name>
</gene>
<name>A0A2T2NE08_CORCC</name>
<reference evidence="1 2" key="1">
    <citation type="journal article" date="2018" name="Front. Microbiol.">
        <title>Genome-Wide Analysis of Corynespora cassiicola Leaf Fall Disease Putative Effectors.</title>
        <authorList>
            <person name="Lopez D."/>
            <person name="Ribeiro S."/>
            <person name="Label P."/>
            <person name="Fumanal B."/>
            <person name="Venisse J.S."/>
            <person name="Kohler A."/>
            <person name="de Oliveira R.R."/>
            <person name="Labutti K."/>
            <person name="Lipzen A."/>
            <person name="Lail K."/>
            <person name="Bauer D."/>
            <person name="Ohm R.A."/>
            <person name="Barry K.W."/>
            <person name="Spatafora J."/>
            <person name="Grigoriev I.V."/>
            <person name="Martin F.M."/>
            <person name="Pujade-Renaud V."/>
        </authorList>
    </citation>
    <scope>NUCLEOTIDE SEQUENCE [LARGE SCALE GENOMIC DNA]</scope>
    <source>
        <strain evidence="1 2">Philippines</strain>
    </source>
</reference>
<dbReference type="Proteomes" id="UP000240883">
    <property type="component" value="Unassembled WGS sequence"/>
</dbReference>
<sequence>MPRKEYVCDSNGSGCEIRTRERSNPENSGYLAPKRANNNMKVLLLVCHVEGGLLARMFKASIARVLWEMDAHLFSDENRASECKQLFRQVSNGTGSVCWTENLAAWWPQPRKQRPNGLRWICDGSGCCIKAYEKRSNAGMKKLTHDDEKLMDEVRHA</sequence>
<evidence type="ECO:0000313" key="1">
    <source>
        <dbReference type="EMBL" id="PSN63268.1"/>
    </source>
</evidence>
<proteinExistence type="predicted"/>
<dbReference type="AlphaFoldDB" id="A0A2T2NE08"/>
<accession>A0A2T2NE08</accession>
<keyword evidence="2" id="KW-1185">Reference proteome</keyword>
<dbReference type="EMBL" id="KZ678140">
    <property type="protein sequence ID" value="PSN63268.1"/>
    <property type="molecule type" value="Genomic_DNA"/>
</dbReference>
<organism evidence="1 2">
    <name type="scientific">Corynespora cassiicola Philippines</name>
    <dbReference type="NCBI Taxonomy" id="1448308"/>
    <lineage>
        <taxon>Eukaryota</taxon>
        <taxon>Fungi</taxon>
        <taxon>Dikarya</taxon>
        <taxon>Ascomycota</taxon>
        <taxon>Pezizomycotina</taxon>
        <taxon>Dothideomycetes</taxon>
        <taxon>Pleosporomycetidae</taxon>
        <taxon>Pleosporales</taxon>
        <taxon>Corynesporascaceae</taxon>
        <taxon>Corynespora</taxon>
    </lineage>
</organism>
<evidence type="ECO:0000313" key="2">
    <source>
        <dbReference type="Proteomes" id="UP000240883"/>
    </source>
</evidence>
<protein>
    <submittedName>
        <fullName evidence="1">Uncharacterized protein</fullName>
    </submittedName>
</protein>